<organism evidence="3 4">
    <name type="scientific">Cajanus cajan</name>
    <name type="common">Pigeon pea</name>
    <name type="synonym">Cajanus indicus</name>
    <dbReference type="NCBI Taxonomy" id="3821"/>
    <lineage>
        <taxon>Eukaryota</taxon>
        <taxon>Viridiplantae</taxon>
        <taxon>Streptophyta</taxon>
        <taxon>Embryophyta</taxon>
        <taxon>Tracheophyta</taxon>
        <taxon>Spermatophyta</taxon>
        <taxon>Magnoliopsida</taxon>
        <taxon>eudicotyledons</taxon>
        <taxon>Gunneridae</taxon>
        <taxon>Pentapetalae</taxon>
        <taxon>rosids</taxon>
        <taxon>fabids</taxon>
        <taxon>Fabales</taxon>
        <taxon>Fabaceae</taxon>
        <taxon>Papilionoideae</taxon>
        <taxon>50 kb inversion clade</taxon>
        <taxon>NPAAA clade</taxon>
        <taxon>indigoferoid/millettioid clade</taxon>
        <taxon>Phaseoleae</taxon>
        <taxon>Cajanus</taxon>
    </lineage>
</organism>
<accession>A0A151REK8</accession>
<dbReference type="STRING" id="3821.A0A151REK8"/>
<evidence type="ECO:0000256" key="1">
    <source>
        <dbReference type="SAM" id="MobiDB-lite"/>
    </source>
</evidence>
<keyword evidence="4" id="KW-1185">Reference proteome</keyword>
<evidence type="ECO:0000313" key="4">
    <source>
        <dbReference type="Proteomes" id="UP000075243"/>
    </source>
</evidence>
<feature type="compositionally biased region" description="Low complexity" evidence="1">
    <location>
        <begin position="476"/>
        <end position="485"/>
    </location>
</feature>
<dbReference type="EMBL" id="KQ483797">
    <property type="protein sequence ID" value="KYP41050.1"/>
    <property type="molecule type" value="Genomic_DNA"/>
</dbReference>
<feature type="region of interest" description="Disordered" evidence="1">
    <location>
        <begin position="476"/>
        <end position="497"/>
    </location>
</feature>
<evidence type="ECO:0000313" key="3">
    <source>
        <dbReference type="EMBL" id="KYP41050.1"/>
    </source>
</evidence>
<keyword evidence="2" id="KW-0812">Transmembrane</keyword>
<dbReference type="Proteomes" id="UP000075243">
    <property type="component" value="Unassembled WGS sequence"/>
</dbReference>
<reference evidence="3" key="1">
    <citation type="journal article" date="2012" name="Nat. Biotechnol.">
        <title>Draft genome sequence of pigeonpea (Cajanus cajan), an orphan legume crop of resource-poor farmers.</title>
        <authorList>
            <person name="Varshney R.K."/>
            <person name="Chen W."/>
            <person name="Li Y."/>
            <person name="Bharti A.K."/>
            <person name="Saxena R.K."/>
            <person name="Schlueter J.A."/>
            <person name="Donoghue M.T."/>
            <person name="Azam S."/>
            <person name="Fan G."/>
            <person name="Whaley A.M."/>
            <person name="Farmer A.D."/>
            <person name="Sheridan J."/>
            <person name="Iwata A."/>
            <person name="Tuteja R."/>
            <person name="Penmetsa R.V."/>
            <person name="Wu W."/>
            <person name="Upadhyaya H.D."/>
            <person name="Yang S.P."/>
            <person name="Shah T."/>
            <person name="Saxena K.B."/>
            <person name="Michael T."/>
            <person name="McCombie W.R."/>
            <person name="Yang B."/>
            <person name="Zhang G."/>
            <person name="Yang H."/>
            <person name="Wang J."/>
            <person name="Spillane C."/>
            <person name="Cook D.R."/>
            <person name="May G.D."/>
            <person name="Xu X."/>
            <person name="Jackson S.A."/>
        </authorList>
    </citation>
    <scope>NUCLEOTIDE SEQUENCE [LARGE SCALE GENOMIC DNA]</scope>
</reference>
<dbReference type="PANTHER" id="PTHR46701">
    <property type="entry name" value="GLYCOSYLTRANSFERASE-LIKE KOBITO 1"/>
    <property type="match status" value="1"/>
</dbReference>
<proteinExistence type="predicted"/>
<dbReference type="GO" id="GO:0009737">
    <property type="term" value="P:response to abscisic acid"/>
    <property type="evidence" value="ECO:0007669"/>
    <property type="project" value="InterPro"/>
</dbReference>
<evidence type="ECO:0000256" key="2">
    <source>
        <dbReference type="SAM" id="Phobius"/>
    </source>
</evidence>
<dbReference type="Gramene" id="C.cajan_32903.t">
    <property type="protein sequence ID" value="C.cajan_32903.t"/>
    <property type="gene ID" value="C.cajan_32903"/>
</dbReference>
<feature type="transmembrane region" description="Helical" evidence="2">
    <location>
        <begin position="27"/>
        <end position="47"/>
    </location>
</feature>
<dbReference type="AlphaFoldDB" id="A0A151REK8"/>
<gene>
    <name evidence="3" type="ORF">KK1_037573</name>
</gene>
<keyword evidence="2" id="KW-1133">Transmembrane helix</keyword>
<dbReference type="GO" id="GO:0030244">
    <property type="term" value="P:cellulose biosynthetic process"/>
    <property type="evidence" value="ECO:0007669"/>
    <property type="project" value="InterPro"/>
</dbReference>
<keyword evidence="2" id="KW-0472">Membrane</keyword>
<dbReference type="InterPro" id="IPR044224">
    <property type="entry name" value="KOBITO1-like"/>
</dbReference>
<dbReference type="OMA" id="FPYYHNW"/>
<name>A0A151REK8_CAJCA</name>
<protein>
    <recommendedName>
        <fullName evidence="5">Glycosyltransferase family 92 protein</fullName>
    </recommendedName>
</protein>
<sequence>MPVSNNQQLYAPVRQSASSSQSFTSRILLLLTLLPLSLAAIAFILQWRGGVSDPATLAAPRGSHRYFPGMEPSPLSPLSHNSHSDCINLARTASPSFPYYHNWKLDFAPSLTPKICVTTSTSAGLEQILPWMFYHKVIGVTNFFLFVEGKAASPEVSNVLESIPGVKVIYRTKQLEEQQAKSRIWNETWLAGFFYKPCNYELFVKQSLNMEMAIVMARDAGMDWILHLDTDELIHPAGAREYSLRQLLLDVPRHVDMVIFPNYESSVERDDIKEPFSEVSMFKKNYDHLPKDTYFGMYKDSVRGNPNYFLTYGNGKSAARIQDHLRPNGAHRWHNYMKTPNEIKLEEAAVLHYTYAKFSDLTSRRDRCGCKPTKEDVKRCFMLEFDRSAFIIASTATEDEMQKWYNEHVVWGDKDVKMKLLRKGILTRIYTPMCIGCQVIIQSLRESGVFSSVIASAPTLSKENFLLSIDSSNSSRASASVSLPSRKAGRTKESQAATRKILDIESAAFHEVAVPPLSPPGVDDNDLISHN</sequence>
<dbReference type="PANTHER" id="PTHR46701:SF7">
    <property type="entry name" value="GLYCOSYLTRANSFERASE-LIKE KOBITO 1"/>
    <property type="match status" value="1"/>
</dbReference>
<evidence type="ECO:0008006" key="5">
    <source>
        <dbReference type="Google" id="ProtNLM"/>
    </source>
</evidence>